<comment type="caution">
    <text evidence="4">The sequence shown here is derived from an EMBL/GenBank/DDBJ whole genome shotgun (WGS) entry which is preliminary data.</text>
</comment>
<dbReference type="AlphaFoldDB" id="A0A4Z0NZR5"/>
<evidence type="ECO:0000256" key="1">
    <source>
        <dbReference type="SAM" id="MobiDB-lite"/>
    </source>
</evidence>
<feature type="domain" description="DUF305" evidence="3">
    <location>
        <begin position="74"/>
        <end position="219"/>
    </location>
</feature>
<feature type="region of interest" description="Disordered" evidence="1">
    <location>
        <begin position="24"/>
        <end position="49"/>
    </location>
</feature>
<evidence type="ECO:0000313" key="4">
    <source>
        <dbReference type="EMBL" id="TGE03536.1"/>
    </source>
</evidence>
<feature type="signal peptide" evidence="2">
    <location>
        <begin position="1"/>
        <end position="18"/>
    </location>
</feature>
<dbReference type="InterPro" id="IPR012347">
    <property type="entry name" value="Ferritin-like"/>
</dbReference>
<feature type="compositionally biased region" description="Basic and acidic residues" evidence="1">
    <location>
        <begin position="24"/>
        <end position="36"/>
    </location>
</feature>
<dbReference type="PANTHER" id="PTHR36933:SF1">
    <property type="entry name" value="SLL0788 PROTEIN"/>
    <property type="match status" value="1"/>
</dbReference>
<dbReference type="Gene3D" id="1.20.1260.10">
    <property type="match status" value="1"/>
</dbReference>
<keyword evidence="5" id="KW-1185">Reference proteome</keyword>
<protein>
    <submittedName>
        <fullName evidence="4">DUF305 domain-containing protein</fullName>
    </submittedName>
</protein>
<accession>A0A4Z0NZR5</accession>
<dbReference type="PROSITE" id="PS51257">
    <property type="entry name" value="PROKAR_LIPOPROTEIN"/>
    <property type="match status" value="1"/>
</dbReference>
<sequence>MKPHLVLVAGLLVGSLVAASCSSRHDSDEYEQKDQAGAKTKPVPAPVKRPTSLRDTVQLLMQQLDTVRRIGCWDEDFARVMTVHHAGAQRLAAVEIAQGKDSTLQAMAKHVLKGHERDNHVLTLALTREPPAGQEYRPDNTKDPFVRRMTAALAPLRELPPATGSIDADFATLMQLHHQSGVALARVELSFGRNEEVKAAARNIVRDEQVEVKQYQRWLKAHALAPSN</sequence>
<dbReference type="Proteomes" id="UP000298337">
    <property type="component" value="Unassembled WGS sequence"/>
</dbReference>
<dbReference type="EMBL" id="SRLA01000008">
    <property type="protein sequence ID" value="TGE03536.1"/>
    <property type="molecule type" value="Genomic_DNA"/>
</dbReference>
<organism evidence="4 5">
    <name type="scientific">Hymenobacter fodinae</name>
    <dbReference type="NCBI Taxonomy" id="2510796"/>
    <lineage>
        <taxon>Bacteria</taxon>
        <taxon>Pseudomonadati</taxon>
        <taxon>Bacteroidota</taxon>
        <taxon>Cytophagia</taxon>
        <taxon>Cytophagales</taxon>
        <taxon>Hymenobacteraceae</taxon>
        <taxon>Hymenobacter</taxon>
    </lineage>
</organism>
<dbReference type="OrthoDB" id="8603558at2"/>
<evidence type="ECO:0000259" key="3">
    <source>
        <dbReference type="Pfam" id="PF03713"/>
    </source>
</evidence>
<keyword evidence="2" id="KW-0732">Signal</keyword>
<dbReference type="PANTHER" id="PTHR36933">
    <property type="entry name" value="SLL0788 PROTEIN"/>
    <property type="match status" value="1"/>
</dbReference>
<dbReference type="InterPro" id="IPR005183">
    <property type="entry name" value="DUF305_CopM-like"/>
</dbReference>
<evidence type="ECO:0000256" key="2">
    <source>
        <dbReference type="SAM" id="SignalP"/>
    </source>
</evidence>
<feature type="chain" id="PRO_5021324409" evidence="2">
    <location>
        <begin position="19"/>
        <end position="228"/>
    </location>
</feature>
<proteinExistence type="predicted"/>
<dbReference type="Pfam" id="PF03713">
    <property type="entry name" value="DUF305"/>
    <property type="match status" value="1"/>
</dbReference>
<dbReference type="RefSeq" id="WP_135437032.1">
    <property type="nucleotide sequence ID" value="NZ_SRLA01000008.1"/>
</dbReference>
<evidence type="ECO:0000313" key="5">
    <source>
        <dbReference type="Proteomes" id="UP000298337"/>
    </source>
</evidence>
<reference evidence="4 5" key="1">
    <citation type="submission" date="2019-04" db="EMBL/GenBank/DDBJ databases">
        <authorList>
            <person name="Feng G."/>
            <person name="Zhang J."/>
            <person name="Zhu H."/>
        </authorList>
    </citation>
    <scope>NUCLEOTIDE SEQUENCE [LARGE SCALE GENOMIC DNA]</scope>
    <source>
        <strain evidence="4 5">92R-1</strain>
    </source>
</reference>
<gene>
    <name evidence="4" type="ORF">EU556_25430</name>
</gene>
<name>A0A4Z0NZR5_9BACT</name>